<dbReference type="InterPro" id="IPR046960">
    <property type="entry name" value="PPR_At4g14850-like_plant"/>
</dbReference>
<accession>A0A6P5GE15</accession>
<dbReference type="GeneID" id="109722460"/>
<evidence type="ECO:0000313" key="6">
    <source>
        <dbReference type="RefSeq" id="XP_020106113.1"/>
    </source>
</evidence>
<dbReference type="GO" id="GO:0009451">
    <property type="term" value="P:RNA modification"/>
    <property type="evidence" value="ECO:0007669"/>
    <property type="project" value="InterPro"/>
</dbReference>
<dbReference type="InterPro" id="IPR011990">
    <property type="entry name" value="TPR-like_helical_dom_sf"/>
</dbReference>
<organism evidence="5">
    <name type="scientific">Ananas comosus</name>
    <name type="common">Pineapple</name>
    <name type="synonym">Ananas ananas</name>
    <dbReference type="NCBI Taxonomy" id="4615"/>
    <lineage>
        <taxon>Eukaryota</taxon>
        <taxon>Viridiplantae</taxon>
        <taxon>Streptophyta</taxon>
        <taxon>Embryophyta</taxon>
        <taxon>Tracheophyta</taxon>
        <taxon>Spermatophyta</taxon>
        <taxon>Magnoliopsida</taxon>
        <taxon>Liliopsida</taxon>
        <taxon>Poales</taxon>
        <taxon>Bromeliaceae</taxon>
        <taxon>Bromelioideae</taxon>
        <taxon>Ananas</taxon>
    </lineage>
</organism>
<keyword evidence="1" id="KW-0677">Repeat</keyword>
<gene>
    <name evidence="5 6 7 8 9 10" type="primary">LOC109722460</name>
</gene>
<feature type="repeat" description="PPR" evidence="3">
    <location>
        <begin position="533"/>
        <end position="567"/>
    </location>
</feature>
<dbReference type="Gene3D" id="1.25.40.10">
    <property type="entry name" value="Tetratricopeptide repeat domain"/>
    <property type="match status" value="5"/>
</dbReference>
<evidence type="ECO:0000256" key="2">
    <source>
        <dbReference type="ARBA" id="ARBA00022946"/>
    </source>
</evidence>
<dbReference type="RefSeq" id="XP_020106116.1">
    <property type="nucleotide sequence ID" value="XM_020250527.1"/>
</dbReference>
<evidence type="ECO:0000313" key="8">
    <source>
        <dbReference type="RefSeq" id="XP_020106115.1"/>
    </source>
</evidence>
<dbReference type="RefSeq" id="XP_020106113.1">
    <property type="nucleotide sequence ID" value="XM_020250524.1"/>
</dbReference>
<dbReference type="GO" id="GO:0099402">
    <property type="term" value="P:plant organ development"/>
    <property type="evidence" value="ECO:0007669"/>
    <property type="project" value="UniProtKB-ARBA"/>
</dbReference>
<dbReference type="RefSeq" id="XP_020106114.1">
    <property type="nucleotide sequence ID" value="XM_020250525.1"/>
</dbReference>
<reference evidence="5 6" key="2">
    <citation type="submission" date="2025-04" db="UniProtKB">
        <authorList>
            <consortium name="RefSeq"/>
        </authorList>
    </citation>
    <scope>IDENTIFICATION</scope>
    <source>
        <tissue evidence="5 6">Leaf</tissue>
    </source>
</reference>
<dbReference type="Pfam" id="PF01535">
    <property type="entry name" value="PPR"/>
    <property type="match status" value="3"/>
</dbReference>
<dbReference type="Pfam" id="PF13041">
    <property type="entry name" value="PPR_2"/>
    <property type="match status" value="3"/>
</dbReference>
<evidence type="ECO:0000313" key="5">
    <source>
        <dbReference type="RefSeq" id="XP_020106112.1"/>
    </source>
</evidence>
<dbReference type="Pfam" id="PF13812">
    <property type="entry name" value="PPR_3"/>
    <property type="match status" value="1"/>
</dbReference>
<dbReference type="NCBIfam" id="TIGR00756">
    <property type="entry name" value="PPR"/>
    <property type="match status" value="5"/>
</dbReference>
<evidence type="ECO:0000313" key="10">
    <source>
        <dbReference type="RefSeq" id="XP_020106117.1"/>
    </source>
</evidence>
<dbReference type="AlphaFoldDB" id="A0A6P5GE15"/>
<feature type="repeat" description="PPR" evidence="3">
    <location>
        <begin position="337"/>
        <end position="371"/>
    </location>
</feature>
<feature type="repeat" description="PPR" evidence="3">
    <location>
        <begin position="433"/>
        <end position="467"/>
    </location>
</feature>
<dbReference type="FunFam" id="1.25.40.10:FF:000158">
    <property type="entry name" value="pentatricopeptide repeat-containing protein At2g33680"/>
    <property type="match status" value="1"/>
</dbReference>
<keyword evidence="4" id="KW-1185">Reference proteome</keyword>
<dbReference type="PANTHER" id="PTHR47926:SF342">
    <property type="entry name" value="TETRATRICOPEPTIDE-LIKE HELICAL DOMAIN-CONTAINING PROTEIN-RELATED"/>
    <property type="match status" value="1"/>
</dbReference>
<dbReference type="Proteomes" id="UP000515123">
    <property type="component" value="Linkage group 16"/>
</dbReference>
<dbReference type="PANTHER" id="PTHR47926">
    <property type="entry name" value="PENTATRICOPEPTIDE REPEAT-CONTAINING PROTEIN"/>
    <property type="match status" value="1"/>
</dbReference>
<reference evidence="4" key="1">
    <citation type="journal article" date="2015" name="Nat. Genet.">
        <title>The pineapple genome and the evolution of CAM photosynthesis.</title>
        <authorList>
            <person name="Ming R."/>
            <person name="VanBuren R."/>
            <person name="Wai C.M."/>
            <person name="Tang H."/>
            <person name="Schatz M.C."/>
            <person name="Bowers J.E."/>
            <person name="Lyons E."/>
            <person name="Wang M.L."/>
            <person name="Chen J."/>
            <person name="Biggers E."/>
            <person name="Zhang J."/>
            <person name="Huang L."/>
            <person name="Zhang L."/>
            <person name="Miao W."/>
            <person name="Zhang J."/>
            <person name="Ye Z."/>
            <person name="Miao C."/>
            <person name="Lin Z."/>
            <person name="Wang H."/>
            <person name="Zhou H."/>
            <person name="Yim W.C."/>
            <person name="Priest H.D."/>
            <person name="Zheng C."/>
            <person name="Woodhouse M."/>
            <person name="Edger P.P."/>
            <person name="Guyot R."/>
            <person name="Guo H.B."/>
            <person name="Guo H."/>
            <person name="Zheng G."/>
            <person name="Singh R."/>
            <person name="Sharma A."/>
            <person name="Min X."/>
            <person name="Zheng Y."/>
            <person name="Lee H."/>
            <person name="Gurtowski J."/>
            <person name="Sedlazeck F.J."/>
            <person name="Harkess A."/>
            <person name="McKain M.R."/>
            <person name="Liao Z."/>
            <person name="Fang J."/>
            <person name="Liu J."/>
            <person name="Zhang X."/>
            <person name="Zhang Q."/>
            <person name="Hu W."/>
            <person name="Qin Y."/>
            <person name="Wang K."/>
            <person name="Chen L.Y."/>
            <person name="Shirley N."/>
            <person name="Lin Y.R."/>
            <person name="Liu L.Y."/>
            <person name="Hernandez A.G."/>
            <person name="Wright C.L."/>
            <person name="Bulone V."/>
            <person name="Tuskan G.A."/>
            <person name="Heath K."/>
            <person name="Zee F."/>
            <person name="Moore P.H."/>
            <person name="Sunkar R."/>
            <person name="Leebens-Mack J.H."/>
            <person name="Mockler T."/>
            <person name="Bennetzen J.L."/>
            <person name="Freeling M."/>
            <person name="Sankoff D."/>
            <person name="Paterson A.H."/>
            <person name="Zhu X."/>
            <person name="Yang X."/>
            <person name="Smith J.A."/>
            <person name="Cushman J.C."/>
            <person name="Paull R.E."/>
            <person name="Yu Q."/>
        </authorList>
    </citation>
    <scope>NUCLEOTIDE SEQUENCE [LARGE SCALE GENOMIC DNA]</scope>
    <source>
        <strain evidence="4">cv. F153</strain>
    </source>
</reference>
<feature type="repeat" description="PPR" evidence="3">
    <location>
        <begin position="568"/>
        <end position="603"/>
    </location>
</feature>
<proteinExistence type="predicted"/>
<dbReference type="InterPro" id="IPR046848">
    <property type="entry name" value="E_motif"/>
</dbReference>
<dbReference type="PROSITE" id="PS51375">
    <property type="entry name" value="PPR"/>
    <property type="match status" value="5"/>
</dbReference>
<dbReference type="RefSeq" id="XP_020106112.1">
    <property type="nucleotide sequence ID" value="XM_020250523.1"/>
</dbReference>
<name>A0A6P5GE15_ANACO</name>
<sequence length="716" mass="78075">MSSVSCVASAIRPAASQNSLLHKLGSSLLYSKPHRLRRALNLFDEMPHRGPVPVLTSQLHTLAVAAAPKPFALSSSVAACAKLRAARPGAQLHARVVVSGHGSNPVVGTALVDLYAKVGRLDSASAVFRSCPAKDAIMVNSMVSGFVGFGAREAALALFVDAMRGFDFQPTEFSFSCLAKACSEMERGIGEQIHGCVVKAGFDACCFVATSLLDMYASFGDVENMEIILGSVLNPDIALHNAVIGGYSRNGYNEVAVEYFRKVILVGLEPNDCTLSGVLKACGGLKSLRIGSMIHAAVEKSRFRGDLVVNTALIDMYMKCGDVAEGSKVFDWMYERNTVSYNALIFGYGQNGNSDEAVALYVDMKRQSLVLDVATFVALLSSCRGHEWSLFVHVIKHGFGSDFMVNNALLDALVKVGSTKDALEFFDKMGEKTVVSWTTIISGLSHRGLHSDSIELFKTMCSTEICPNSFTFSSVLNSCGYLLYLELGRCIHGASLKHGLMDEFIGSSLLDMYAKCGALHYARRLFDETINKGIVSWNTMITSYARHGYGHEALFLYAEMPRYNVDPNPITFISLLTACSRCGLVEKGVQLFNGMLLKHGIVPHMEHYACLVDLFGRAGLLDRAKLLISEMPFEADASVWAVFLAACKIHGNLELAQFARKHVMRLQIEDSPTVVLMSNIYSESGKWDDAENARRNIETSSWKKPGLSWVQIEGIA</sequence>
<dbReference type="Pfam" id="PF20431">
    <property type="entry name" value="E_motif"/>
    <property type="match status" value="1"/>
</dbReference>
<protein>
    <submittedName>
        <fullName evidence="5 6">Pentatricopeptide repeat-containing protein At5g59600-like isoform X1</fullName>
    </submittedName>
</protein>
<dbReference type="FunFam" id="1.25.40.10:FF:000196">
    <property type="entry name" value="Pentatricopeptide repeat-containing protein At4g14850"/>
    <property type="match status" value="1"/>
</dbReference>
<evidence type="ECO:0000256" key="3">
    <source>
        <dbReference type="PROSITE-ProRule" id="PRU00708"/>
    </source>
</evidence>
<dbReference type="RefSeq" id="XP_020106115.1">
    <property type="nucleotide sequence ID" value="XM_020250526.1"/>
</dbReference>
<dbReference type="OrthoDB" id="620953at2759"/>
<dbReference type="GO" id="GO:0003723">
    <property type="term" value="F:RNA binding"/>
    <property type="evidence" value="ECO:0007669"/>
    <property type="project" value="InterPro"/>
</dbReference>
<evidence type="ECO:0000313" key="4">
    <source>
        <dbReference type="Proteomes" id="UP000515123"/>
    </source>
</evidence>
<evidence type="ECO:0000256" key="1">
    <source>
        <dbReference type="ARBA" id="ARBA00022737"/>
    </source>
</evidence>
<dbReference type="InterPro" id="IPR002885">
    <property type="entry name" value="PPR_rpt"/>
</dbReference>
<evidence type="ECO:0000313" key="7">
    <source>
        <dbReference type="RefSeq" id="XP_020106114.1"/>
    </source>
</evidence>
<feature type="repeat" description="PPR" evidence="3">
    <location>
        <begin position="236"/>
        <end position="270"/>
    </location>
</feature>
<keyword evidence="2" id="KW-0809">Transit peptide</keyword>
<dbReference type="RefSeq" id="XP_020106117.1">
    <property type="nucleotide sequence ID" value="XM_020250528.1"/>
</dbReference>
<evidence type="ECO:0000313" key="9">
    <source>
        <dbReference type="RefSeq" id="XP_020106116.1"/>
    </source>
</evidence>